<reference evidence="1 2" key="1">
    <citation type="submission" date="2020-07" db="EMBL/GenBank/DDBJ databases">
        <title>Sequencing the genomes of 1000 actinobacteria strains.</title>
        <authorList>
            <person name="Klenk H.-P."/>
        </authorList>
    </citation>
    <scope>NUCLEOTIDE SEQUENCE [LARGE SCALE GENOMIC DNA]</scope>
    <source>
        <strain evidence="1 2">DSM 104006</strain>
    </source>
</reference>
<dbReference type="RefSeq" id="WP_179772455.1">
    <property type="nucleotide sequence ID" value="NZ_JACCFK010000001.1"/>
</dbReference>
<keyword evidence="2" id="KW-1185">Reference proteome</keyword>
<dbReference type="AlphaFoldDB" id="A0A853AZU6"/>
<dbReference type="EMBL" id="JACCFK010000001">
    <property type="protein sequence ID" value="NYI88172.1"/>
    <property type="molecule type" value="Genomic_DNA"/>
</dbReference>
<organism evidence="1 2">
    <name type="scientific">Amycolatopsis endophytica</name>
    <dbReference type="NCBI Taxonomy" id="860233"/>
    <lineage>
        <taxon>Bacteria</taxon>
        <taxon>Bacillati</taxon>
        <taxon>Actinomycetota</taxon>
        <taxon>Actinomycetes</taxon>
        <taxon>Pseudonocardiales</taxon>
        <taxon>Pseudonocardiaceae</taxon>
        <taxon>Amycolatopsis</taxon>
    </lineage>
</organism>
<protein>
    <submittedName>
        <fullName evidence="1">Uncharacterized protein</fullName>
    </submittedName>
</protein>
<dbReference type="Proteomes" id="UP000549616">
    <property type="component" value="Unassembled WGS sequence"/>
</dbReference>
<name>A0A853AZU6_9PSEU</name>
<sequence length="73" mass="7646">MPALAPTRPERYLTVADEAVTAMVDPPFDDLQARARAGLLISACAPGPLVTGETPRIEAMAQVLIVSATAVRT</sequence>
<comment type="caution">
    <text evidence="1">The sequence shown here is derived from an EMBL/GenBank/DDBJ whole genome shotgun (WGS) entry which is preliminary data.</text>
</comment>
<accession>A0A853AZU6</accession>
<evidence type="ECO:0000313" key="1">
    <source>
        <dbReference type="EMBL" id="NYI88172.1"/>
    </source>
</evidence>
<proteinExistence type="predicted"/>
<evidence type="ECO:0000313" key="2">
    <source>
        <dbReference type="Proteomes" id="UP000549616"/>
    </source>
</evidence>
<gene>
    <name evidence="1" type="ORF">HNR02_001495</name>
</gene>